<evidence type="ECO:0000256" key="2">
    <source>
        <dbReference type="ARBA" id="ARBA00010102"/>
    </source>
</evidence>
<reference evidence="11" key="1">
    <citation type="journal article" date="2020" name="Fungal Divers.">
        <title>Resolving the Mortierellaceae phylogeny through synthesis of multi-gene phylogenetics and phylogenomics.</title>
        <authorList>
            <person name="Vandepol N."/>
            <person name="Liber J."/>
            <person name="Desiro A."/>
            <person name="Na H."/>
            <person name="Kennedy M."/>
            <person name="Barry K."/>
            <person name="Grigoriev I.V."/>
            <person name="Miller A.N."/>
            <person name="O'Donnell K."/>
            <person name="Stajich J.E."/>
            <person name="Bonito G."/>
        </authorList>
    </citation>
    <scope>NUCLEOTIDE SEQUENCE</scope>
    <source>
        <strain evidence="11">BC1065</strain>
    </source>
</reference>
<dbReference type="PANTHER" id="PTHR11024:SF3">
    <property type="entry name" value="NUCLEOPORIN SEH1"/>
    <property type="match status" value="1"/>
</dbReference>
<feature type="repeat" description="WD" evidence="10">
    <location>
        <begin position="54"/>
        <end position="88"/>
    </location>
</feature>
<dbReference type="EMBL" id="JAAAJB010000001">
    <property type="protein sequence ID" value="KAG0270669.1"/>
    <property type="molecule type" value="Genomic_DNA"/>
</dbReference>
<evidence type="ECO:0000256" key="4">
    <source>
        <dbReference type="ARBA" id="ARBA00022574"/>
    </source>
</evidence>
<keyword evidence="7" id="KW-0653">Protein transport</keyword>
<keyword evidence="8" id="KW-0811">Translocation</keyword>
<comment type="caution">
    <text evidence="11">The sequence shown here is derived from an EMBL/GenBank/DDBJ whole genome shotgun (WGS) entry which is preliminary data.</text>
</comment>
<evidence type="ECO:0000256" key="8">
    <source>
        <dbReference type="ARBA" id="ARBA00023132"/>
    </source>
</evidence>
<proteinExistence type="inferred from homology"/>
<organism evidence="11 12">
    <name type="scientific">Actinomortierella ambigua</name>
    <dbReference type="NCBI Taxonomy" id="1343610"/>
    <lineage>
        <taxon>Eukaryota</taxon>
        <taxon>Fungi</taxon>
        <taxon>Fungi incertae sedis</taxon>
        <taxon>Mucoromycota</taxon>
        <taxon>Mortierellomycotina</taxon>
        <taxon>Mortierellomycetes</taxon>
        <taxon>Mortierellales</taxon>
        <taxon>Mortierellaceae</taxon>
        <taxon>Actinomortierella</taxon>
    </lineage>
</organism>
<dbReference type="PRINTS" id="PR00320">
    <property type="entry name" value="GPROTEINBRPT"/>
</dbReference>
<evidence type="ECO:0000256" key="5">
    <source>
        <dbReference type="ARBA" id="ARBA00022737"/>
    </source>
</evidence>
<dbReference type="FunFam" id="2.130.10.10:FF:000578">
    <property type="entry name" value="Nucleoporin seh1"/>
    <property type="match status" value="1"/>
</dbReference>
<dbReference type="GO" id="GO:0005198">
    <property type="term" value="F:structural molecule activity"/>
    <property type="evidence" value="ECO:0007669"/>
    <property type="project" value="InterPro"/>
</dbReference>
<name>A0A9P6UDA1_9FUNG</name>
<evidence type="ECO:0000313" key="12">
    <source>
        <dbReference type="Proteomes" id="UP000807716"/>
    </source>
</evidence>
<evidence type="ECO:0000313" key="11">
    <source>
        <dbReference type="EMBL" id="KAG0270669.1"/>
    </source>
</evidence>
<feature type="repeat" description="WD" evidence="10">
    <location>
        <begin position="272"/>
        <end position="304"/>
    </location>
</feature>
<keyword evidence="11" id="KW-0378">Hydrolase</keyword>
<dbReference type="InterPro" id="IPR015943">
    <property type="entry name" value="WD40/YVTN_repeat-like_dom_sf"/>
</dbReference>
<dbReference type="GO" id="GO:0016787">
    <property type="term" value="F:hydrolase activity"/>
    <property type="evidence" value="ECO:0007669"/>
    <property type="project" value="UniProtKB-KW"/>
</dbReference>
<evidence type="ECO:0000256" key="9">
    <source>
        <dbReference type="ARBA" id="ARBA00023242"/>
    </source>
</evidence>
<dbReference type="InterPro" id="IPR037363">
    <property type="entry name" value="Sec13/Seh1_fam"/>
</dbReference>
<dbReference type="Pfam" id="PF00400">
    <property type="entry name" value="WD40"/>
    <property type="match status" value="4"/>
</dbReference>
<feature type="repeat" description="WD" evidence="10">
    <location>
        <begin position="8"/>
        <end position="40"/>
    </location>
</feature>
<dbReference type="Gene3D" id="2.130.10.10">
    <property type="entry name" value="YVTN repeat-like/Quinoprotein amine dehydrogenase"/>
    <property type="match status" value="1"/>
</dbReference>
<evidence type="ECO:0000256" key="6">
    <source>
        <dbReference type="ARBA" id="ARBA00022816"/>
    </source>
</evidence>
<dbReference type="PANTHER" id="PTHR11024">
    <property type="entry name" value="NUCLEAR PORE COMPLEX PROTEIN SEC13 / SEH1 FAMILY MEMBER"/>
    <property type="match status" value="1"/>
</dbReference>
<keyword evidence="3" id="KW-0813">Transport</keyword>
<keyword evidence="5" id="KW-0677">Repeat</keyword>
<evidence type="ECO:0000256" key="1">
    <source>
        <dbReference type="ARBA" id="ARBA00004567"/>
    </source>
</evidence>
<comment type="subcellular location">
    <subcellularLocation>
        <location evidence="1">Nucleus</location>
        <location evidence="1">Nuclear pore complex</location>
    </subcellularLocation>
</comment>
<dbReference type="GO" id="GO:0034198">
    <property type="term" value="P:cellular response to amino acid starvation"/>
    <property type="evidence" value="ECO:0007669"/>
    <property type="project" value="TreeGrafter"/>
</dbReference>
<dbReference type="GO" id="GO:0031080">
    <property type="term" value="C:nuclear pore outer ring"/>
    <property type="evidence" value="ECO:0007669"/>
    <property type="project" value="TreeGrafter"/>
</dbReference>
<dbReference type="GO" id="GO:0015031">
    <property type="term" value="P:protein transport"/>
    <property type="evidence" value="ECO:0007669"/>
    <property type="project" value="UniProtKB-KW"/>
</dbReference>
<dbReference type="Proteomes" id="UP000807716">
    <property type="component" value="Unassembled WGS sequence"/>
</dbReference>
<sequence>MNQVTKFDGSHEDLIHDVAFNYYGNRLATCSSDQKIKIWDYNEQTGKWEAGTPIKAHSCAVLKASWAHPEYGQVLASCSFDRSVAIWEEVYHDAVKKWMPMASLRDGNGTVQDVEFAPNHLGLRLATVAADGQVRIYEAMDVTSLVHWTTIDSFPVSDGPSKDEEGNHCLSWCTSKFTAQMMVVGCAKDHVAKIFRQDHNHKWQACEILGGHGGVVHDVSWAPNMGRSYHLIATACKDGHVRIFKLTDDSMGGALAGGWSRKMFNVQCIADFSDHNAEVWRVEWNITGTILSSSGDDGKVRLWKAAYNGEWKCMSVIAAEDSPGASFAR</sequence>
<dbReference type="GO" id="GO:0035859">
    <property type="term" value="C:Seh1-associated complex"/>
    <property type="evidence" value="ECO:0007669"/>
    <property type="project" value="TreeGrafter"/>
</dbReference>
<dbReference type="InterPro" id="IPR020472">
    <property type="entry name" value="WD40_PAC1"/>
</dbReference>
<accession>A0A9P6UDA1</accession>
<evidence type="ECO:0000256" key="7">
    <source>
        <dbReference type="ARBA" id="ARBA00022927"/>
    </source>
</evidence>
<dbReference type="PROSITE" id="PS50294">
    <property type="entry name" value="WD_REPEATS_REGION"/>
    <property type="match status" value="2"/>
</dbReference>
<keyword evidence="8" id="KW-0906">Nuclear pore complex</keyword>
<keyword evidence="6" id="KW-0509">mRNA transport</keyword>
<dbReference type="GO" id="GO:1904263">
    <property type="term" value="P:positive regulation of TORC1 signaling"/>
    <property type="evidence" value="ECO:0007669"/>
    <property type="project" value="TreeGrafter"/>
</dbReference>
<evidence type="ECO:0000256" key="3">
    <source>
        <dbReference type="ARBA" id="ARBA00022448"/>
    </source>
</evidence>
<gene>
    <name evidence="11" type="primary">SEH1</name>
    <name evidence="11" type="ORF">DFQ27_000019</name>
</gene>
<keyword evidence="9" id="KW-0539">Nucleus</keyword>
<protein>
    <submittedName>
        <fullName evidence="11">Epoxide hydrolase, soluble (SEH)</fullName>
    </submittedName>
</protein>
<dbReference type="GO" id="GO:0051028">
    <property type="term" value="P:mRNA transport"/>
    <property type="evidence" value="ECO:0007669"/>
    <property type="project" value="UniProtKB-KW"/>
</dbReference>
<dbReference type="InterPro" id="IPR036322">
    <property type="entry name" value="WD40_repeat_dom_sf"/>
</dbReference>
<keyword evidence="12" id="KW-1185">Reference proteome</keyword>
<comment type="similarity">
    <text evidence="2">Belongs to the WD repeat SEC13 family.</text>
</comment>
<dbReference type="InterPro" id="IPR001680">
    <property type="entry name" value="WD40_rpt"/>
</dbReference>
<evidence type="ECO:0000256" key="10">
    <source>
        <dbReference type="PROSITE-ProRule" id="PRU00221"/>
    </source>
</evidence>
<dbReference type="PROSITE" id="PS50082">
    <property type="entry name" value="WD_REPEATS_2"/>
    <property type="match status" value="3"/>
</dbReference>
<dbReference type="AlphaFoldDB" id="A0A9P6UDA1"/>
<dbReference type="SUPFAM" id="SSF50978">
    <property type="entry name" value="WD40 repeat-like"/>
    <property type="match status" value="1"/>
</dbReference>
<dbReference type="OrthoDB" id="5566198at2759"/>
<keyword evidence="4 10" id="KW-0853">WD repeat</keyword>
<dbReference type="SMART" id="SM00320">
    <property type="entry name" value="WD40"/>
    <property type="match status" value="5"/>
</dbReference>